<evidence type="ECO:0000313" key="2">
    <source>
        <dbReference type="EMBL" id="OXM14842.1"/>
    </source>
</evidence>
<proteinExistence type="predicted"/>
<accession>A0A229NY65</accession>
<dbReference type="InterPro" id="IPR035940">
    <property type="entry name" value="CAP_sf"/>
</dbReference>
<dbReference type="Proteomes" id="UP000215145">
    <property type="component" value="Unassembled WGS sequence"/>
</dbReference>
<dbReference type="OrthoDB" id="9783944at2"/>
<evidence type="ECO:0000313" key="3">
    <source>
        <dbReference type="Proteomes" id="UP000215145"/>
    </source>
</evidence>
<dbReference type="InterPro" id="IPR001119">
    <property type="entry name" value="SLH_dom"/>
</dbReference>
<dbReference type="CDD" id="cd05379">
    <property type="entry name" value="CAP_bacterial"/>
    <property type="match status" value="1"/>
</dbReference>
<dbReference type="Pfam" id="PF00188">
    <property type="entry name" value="CAP"/>
    <property type="match status" value="1"/>
</dbReference>
<protein>
    <submittedName>
        <fullName evidence="2">Copper amine oxidase</fullName>
    </submittedName>
</protein>
<dbReference type="PANTHER" id="PTHR31157">
    <property type="entry name" value="SCP DOMAIN-CONTAINING PROTEIN"/>
    <property type="match status" value="1"/>
</dbReference>
<dbReference type="PANTHER" id="PTHR31157:SF1">
    <property type="entry name" value="SCP DOMAIN-CONTAINING PROTEIN"/>
    <property type="match status" value="1"/>
</dbReference>
<organism evidence="2 3">
    <name type="scientific">Paenibacillus herberti</name>
    <dbReference type="NCBI Taxonomy" id="1619309"/>
    <lineage>
        <taxon>Bacteria</taxon>
        <taxon>Bacillati</taxon>
        <taxon>Bacillota</taxon>
        <taxon>Bacilli</taxon>
        <taxon>Bacillales</taxon>
        <taxon>Paenibacillaceae</taxon>
        <taxon>Paenibacillus</taxon>
    </lineage>
</organism>
<dbReference type="AlphaFoldDB" id="A0A229NY65"/>
<sequence length="485" mass="51047">MNNSHDSFHKIDEKWSPRAVRKAALVLLSAALLAGSGSFLPQAASAAPATAATGFADVAAKHWAASDIAWAAAAGYVQGDGDGRFRPSGKLSEPEFLALAARAYGIAPAKGTASGAAWHAPYYTAAAAHSWAAFHAAQPNARYTRGEAAQLLASVAGRSGGEADAVAWLLAEGIASGRTASTAAGYESGSTLTRAEAVTLLRRMLKAHPAPGGAPSTNTAGPQLRGIGLGDSEAALIGKLGAPDRKDPAQEGFVWYIYNKDYTRYMQAGVSGGKVVALYSGSPQAFEDGGGLWQKLRPGMSTASLKQASGQTIPAANKTFSFTSGGIKTTFYLDTLDEGKLDAMLVLSGSSFGTAPSADELASAYEREVLDLTNAFRAKRGVPTLTWDDTAALTARKHSKDMAKRDYFDHTNPDGKSPFDRMEAEGIRYSAAGENIASGYRNAIEAHNGWLNSSGHRKAMLNELYTRLGVGVYDSRYTQNFYTPL</sequence>
<dbReference type="SUPFAM" id="SSF55797">
    <property type="entry name" value="PR-1-like"/>
    <property type="match status" value="1"/>
</dbReference>
<reference evidence="2 3" key="1">
    <citation type="submission" date="2017-07" db="EMBL/GenBank/DDBJ databases">
        <title>Paenibacillus herberti R33 genome sequencing and assembly.</title>
        <authorList>
            <person name="Su W."/>
        </authorList>
    </citation>
    <scope>NUCLEOTIDE SEQUENCE [LARGE SCALE GENOMIC DNA]</scope>
    <source>
        <strain evidence="2 3">R33</strain>
    </source>
</reference>
<dbReference type="Gene3D" id="3.40.33.10">
    <property type="entry name" value="CAP"/>
    <property type="match status" value="1"/>
</dbReference>
<dbReference type="PROSITE" id="PS51272">
    <property type="entry name" value="SLH"/>
    <property type="match status" value="1"/>
</dbReference>
<gene>
    <name evidence="2" type="ORF">CGZ75_18420</name>
</gene>
<comment type="caution">
    <text evidence="2">The sequence shown here is derived from an EMBL/GenBank/DDBJ whole genome shotgun (WGS) entry which is preliminary data.</text>
</comment>
<dbReference type="Pfam" id="PF14504">
    <property type="entry name" value="CAP_assoc_N"/>
    <property type="match status" value="1"/>
</dbReference>
<keyword evidence="3" id="KW-1185">Reference proteome</keyword>
<name>A0A229NY65_9BACL</name>
<dbReference type="EMBL" id="NMUQ01000002">
    <property type="protein sequence ID" value="OXM14842.1"/>
    <property type="molecule type" value="Genomic_DNA"/>
</dbReference>
<dbReference type="InterPro" id="IPR029410">
    <property type="entry name" value="CAP_assoc"/>
</dbReference>
<feature type="domain" description="SLH" evidence="1">
    <location>
        <begin position="51"/>
        <end position="114"/>
    </location>
</feature>
<evidence type="ECO:0000259" key="1">
    <source>
        <dbReference type="PROSITE" id="PS51272"/>
    </source>
</evidence>
<dbReference type="InterPro" id="IPR014044">
    <property type="entry name" value="CAP_dom"/>
</dbReference>
<dbReference type="RefSeq" id="WP_089525659.1">
    <property type="nucleotide sequence ID" value="NZ_NMUQ01000002.1"/>
</dbReference>
<dbReference type="Pfam" id="PF00395">
    <property type="entry name" value="SLH"/>
    <property type="match status" value="1"/>
</dbReference>